<dbReference type="Pfam" id="PF03548">
    <property type="entry name" value="LolA"/>
    <property type="match status" value="1"/>
</dbReference>
<dbReference type="AlphaFoldDB" id="A0A2V3U7Y6"/>
<feature type="chain" id="PRO_5015848537" evidence="3">
    <location>
        <begin position="27"/>
        <end position="316"/>
    </location>
</feature>
<feature type="compositionally biased region" description="Pro residues" evidence="2">
    <location>
        <begin position="50"/>
        <end position="62"/>
    </location>
</feature>
<keyword evidence="5" id="KW-1185">Reference proteome</keyword>
<name>A0A2V3U7Y6_9HYPH</name>
<dbReference type="InterPro" id="IPR004564">
    <property type="entry name" value="OM_lipoprot_carrier_LolA-like"/>
</dbReference>
<proteinExistence type="predicted"/>
<reference evidence="4 5" key="1">
    <citation type="submission" date="2018-05" db="EMBL/GenBank/DDBJ databases">
        <title>Genomic Encyclopedia of Type Strains, Phase IV (KMG-IV): sequencing the most valuable type-strain genomes for metagenomic binning, comparative biology and taxonomic classification.</title>
        <authorList>
            <person name="Goeker M."/>
        </authorList>
    </citation>
    <scope>NUCLEOTIDE SEQUENCE [LARGE SCALE GENOMIC DNA]</scope>
    <source>
        <strain evidence="4 5">DSM 6462</strain>
    </source>
</reference>
<protein>
    <submittedName>
        <fullName evidence="4">Outer membrane lipoprotein-sorting protein</fullName>
    </submittedName>
</protein>
<evidence type="ECO:0000313" key="4">
    <source>
        <dbReference type="EMBL" id="PXW58830.1"/>
    </source>
</evidence>
<keyword evidence="1 3" id="KW-0732">Signal</keyword>
<organism evidence="4 5">
    <name type="scientific">Chelatococcus asaccharovorans</name>
    <dbReference type="NCBI Taxonomy" id="28210"/>
    <lineage>
        <taxon>Bacteria</taxon>
        <taxon>Pseudomonadati</taxon>
        <taxon>Pseudomonadota</taxon>
        <taxon>Alphaproteobacteria</taxon>
        <taxon>Hyphomicrobiales</taxon>
        <taxon>Chelatococcaceae</taxon>
        <taxon>Chelatococcus</taxon>
    </lineage>
</organism>
<dbReference type="EMBL" id="QJJK01000005">
    <property type="protein sequence ID" value="PXW58830.1"/>
    <property type="molecule type" value="Genomic_DNA"/>
</dbReference>
<dbReference type="CDD" id="cd16325">
    <property type="entry name" value="LolA"/>
    <property type="match status" value="1"/>
</dbReference>
<feature type="region of interest" description="Disordered" evidence="2">
    <location>
        <begin position="43"/>
        <end position="125"/>
    </location>
</feature>
<evidence type="ECO:0000313" key="5">
    <source>
        <dbReference type="Proteomes" id="UP000248021"/>
    </source>
</evidence>
<dbReference type="PANTHER" id="PTHR35869:SF1">
    <property type="entry name" value="OUTER-MEMBRANE LIPOPROTEIN CARRIER PROTEIN"/>
    <property type="match status" value="1"/>
</dbReference>
<feature type="signal peptide" evidence="3">
    <location>
        <begin position="1"/>
        <end position="26"/>
    </location>
</feature>
<evidence type="ECO:0000256" key="1">
    <source>
        <dbReference type="ARBA" id="ARBA00022729"/>
    </source>
</evidence>
<dbReference type="Gene3D" id="2.50.20.10">
    <property type="entry name" value="Lipoprotein localisation LolA/LolB/LppX"/>
    <property type="match status" value="1"/>
</dbReference>
<dbReference type="RefSeq" id="WP_170147236.1">
    <property type="nucleotide sequence ID" value="NZ_JAHBRY010000001.1"/>
</dbReference>
<evidence type="ECO:0000256" key="2">
    <source>
        <dbReference type="SAM" id="MobiDB-lite"/>
    </source>
</evidence>
<evidence type="ECO:0000256" key="3">
    <source>
        <dbReference type="SAM" id="SignalP"/>
    </source>
</evidence>
<comment type="caution">
    <text evidence="4">The sequence shown here is derived from an EMBL/GenBank/DDBJ whole genome shotgun (WGS) entry which is preliminary data.</text>
</comment>
<dbReference type="SUPFAM" id="SSF89392">
    <property type="entry name" value="Prokaryotic lipoproteins and lipoprotein localization factors"/>
    <property type="match status" value="1"/>
</dbReference>
<keyword evidence="4" id="KW-0449">Lipoprotein</keyword>
<dbReference type="PANTHER" id="PTHR35869">
    <property type="entry name" value="OUTER-MEMBRANE LIPOPROTEIN CARRIER PROTEIN"/>
    <property type="match status" value="1"/>
</dbReference>
<sequence length="316" mass="32802">MKRLSYRTLAVVAAFAAGSGMSVAQAQNDPLTRFLDGMFNKTPAEAPARAPAPPRAAPPAAPVSPGGGNVAAPQDVPQVTPPAAPIQAASGGPPLPPRRPAALGGGEGGSIQPVTTAAPAPPVAPATAPVASIASAAAPRPAVNTVPTNQAAAIERVNAYVNSIDTLTGRFVQYGGDGRRAEGTLYIQRPGRLRFAYNPPSTLEIVADGRSVAIRDSKLKTNDVYPIGQTPLKFLLKDRFDLTRDTKVRAVDIGNDGVVTVSFEDSATIGGTSRITLRFDARNNALRQWTVVDPQGYETSIALSDLRLASRGQGVE</sequence>
<accession>A0A2V3U7Y6</accession>
<dbReference type="Proteomes" id="UP000248021">
    <property type="component" value="Unassembled WGS sequence"/>
</dbReference>
<dbReference type="InterPro" id="IPR029046">
    <property type="entry name" value="LolA/LolB/LppX"/>
</dbReference>
<gene>
    <name evidence="4" type="ORF">C7450_105178</name>
</gene>